<organism evidence="7 8">
    <name type="scientific">Ulvibacterium marinum</name>
    <dbReference type="NCBI Taxonomy" id="2419782"/>
    <lineage>
        <taxon>Bacteria</taxon>
        <taxon>Pseudomonadati</taxon>
        <taxon>Bacteroidota</taxon>
        <taxon>Flavobacteriia</taxon>
        <taxon>Flavobacteriales</taxon>
        <taxon>Flavobacteriaceae</taxon>
        <taxon>Ulvibacterium</taxon>
    </lineage>
</organism>
<dbReference type="Pfam" id="PF04542">
    <property type="entry name" value="Sigma70_r2"/>
    <property type="match status" value="1"/>
</dbReference>
<gene>
    <name evidence="7" type="ORF">D7Z94_22370</name>
</gene>
<dbReference type="NCBIfam" id="TIGR02985">
    <property type="entry name" value="Sig70_bacteroi1"/>
    <property type="match status" value="1"/>
</dbReference>
<protein>
    <submittedName>
        <fullName evidence="7">RNA polymerase sigma-70 factor</fullName>
    </submittedName>
</protein>
<dbReference type="GO" id="GO:0006352">
    <property type="term" value="P:DNA-templated transcription initiation"/>
    <property type="evidence" value="ECO:0007669"/>
    <property type="project" value="InterPro"/>
</dbReference>
<feature type="domain" description="RNA polymerase sigma factor 70 region 4 type 2" evidence="6">
    <location>
        <begin position="119"/>
        <end position="167"/>
    </location>
</feature>
<name>A0A3B0BWX8_9FLAO</name>
<evidence type="ECO:0000256" key="1">
    <source>
        <dbReference type="ARBA" id="ARBA00010641"/>
    </source>
</evidence>
<dbReference type="InterPro" id="IPR013324">
    <property type="entry name" value="RNA_pol_sigma_r3/r4-like"/>
</dbReference>
<evidence type="ECO:0000313" key="8">
    <source>
        <dbReference type="Proteomes" id="UP000276603"/>
    </source>
</evidence>
<dbReference type="Gene3D" id="1.10.1740.10">
    <property type="match status" value="1"/>
</dbReference>
<keyword evidence="4" id="KW-0804">Transcription</keyword>
<dbReference type="PANTHER" id="PTHR43133:SF46">
    <property type="entry name" value="RNA POLYMERASE SIGMA-70 FACTOR ECF SUBFAMILY"/>
    <property type="match status" value="1"/>
</dbReference>
<dbReference type="RefSeq" id="WP_120713862.1">
    <property type="nucleotide sequence ID" value="NZ_RBCJ01000005.1"/>
</dbReference>
<dbReference type="PANTHER" id="PTHR43133">
    <property type="entry name" value="RNA POLYMERASE ECF-TYPE SIGMA FACTO"/>
    <property type="match status" value="1"/>
</dbReference>
<dbReference type="NCBIfam" id="TIGR02937">
    <property type="entry name" value="sigma70-ECF"/>
    <property type="match status" value="1"/>
</dbReference>
<evidence type="ECO:0000256" key="4">
    <source>
        <dbReference type="ARBA" id="ARBA00023163"/>
    </source>
</evidence>
<dbReference type="EMBL" id="RBCJ01000005">
    <property type="protein sequence ID" value="RKN77965.1"/>
    <property type="molecule type" value="Genomic_DNA"/>
</dbReference>
<dbReference type="InterPro" id="IPR014284">
    <property type="entry name" value="RNA_pol_sigma-70_dom"/>
</dbReference>
<dbReference type="GO" id="GO:0016987">
    <property type="term" value="F:sigma factor activity"/>
    <property type="evidence" value="ECO:0007669"/>
    <property type="project" value="UniProtKB-KW"/>
</dbReference>
<dbReference type="InterPro" id="IPR014327">
    <property type="entry name" value="RNA_pol_sigma70_bacteroid"/>
</dbReference>
<dbReference type="AlphaFoldDB" id="A0A3B0BWX8"/>
<dbReference type="InterPro" id="IPR007627">
    <property type="entry name" value="RNA_pol_sigma70_r2"/>
</dbReference>
<evidence type="ECO:0000259" key="6">
    <source>
        <dbReference type="Pfam" id="PF08281"/>
    </source>
</evidence>
<dbReference type="InterPro" id="IPR039425">
    <property type="entry name" value="RNA_pol_sigma-70-like"/>
</dbReference>
<dbReference type="InterPro" id="IPR013325">
    <property type="entry name" value="RNA_pol_sigma_r2"/>
</dbReference>
<dbReference type="SUPFAM" id="SSF88946">
    <property type="entry name" value="Sigma2 domain of RNA polymerase sigma factors"/>
    <property type="match status" value="1"/>
</dbReference>
<evidence type="ECO:0000259" key="5">
    <source>
        <dbReference type="Pfam" id="PF04542"/>
    </source>
</evidence>
<dbReference type="InterPro" id="IPR013249">
    <property type="entry name" value="RNA_pol_sigma70_r4_t2"/>
</dbReference>
<comment type="caution">
    <text evidence="7">The sequence shown here is derived from an EMBL/GenBank/DDBJ whole genome shotgun (WGS) entry which is preliminary data.</text>
</comment>
<dbReference type="SUPFAM" id="SSF88659">
    <property type="entry name" value="Sigma3 and sigma4 domains of RNA polymerase sigma factors"/>
    <property type="match status" value="1"/>
</dbReference>
<dbReference type="OrthoDB" id="1100095at2"/>
<keyword evidence="2" id="KW-0805">Transcription regulation</keyword>
<evidence type="ECO:0000313" key="7">
    <source>
        <dbReference type="EMBL" id="RKN77965.1"/>
    </source>
</evidence>
<feature type="domain" description="RNA polymerase sigma-70 region 2" evidence="5">
    <location>
        <begin position="26"/>
        <end position="90"/>
    </location>
</feature>
<reference evidence="7 8" key="1">
    <citation type="submission" date="2018-10" db="EMBL/GenBank/DDBJ databases">
        <title>Ulvibacterium marinum gen. nov., sp. nov., a novel marine bacterium of the family Flavobacteriaceae, isolated from a culture of the green alga Ulva prolifera.</title>
        <authorList>
            <person name="Zhang Z."/>
        </authorList>
    </citation>
    <scope>NUCLEOTIDE SEQUENCE [LARGE SCALE GENOMIC DNA]</scope>
    <source>
        <strain evidence="7 8">CCMM003</strain>
    </source>
</reference>
<sequence>MLRISNTQELLRRIALDDIDAFEEIYKTYSGKMLVYGLNVLKKREIIEDIVQNIFTDLWVKRRDVNISNLQSYLFRAVKYQIFNHLRSNKLSQEDLTRFNIIDLSMNISRDLEYSELEEIIQDCVGKLPGRCQQIFVLSRYQHKSNKEIATALDISMQAVKNQISKAIGIIRYSLQQEELIIPVLLLNFPFLS</sequence>
<accession>A0A3B0BWX8</accession>
<dbReference type="Gene3D" id="1.10.10.10">
    <property type="entry name" value="Winged helix-like DNA-binding domain superfamily/Winged helix DNA-binding domain"/>
    <property type="match status" value="1"/>
</dbReference>
<evidence type="ECO:0000256" key="2">
    <source>
        <dbReference type="ARBA" id="ARBA00023015"/>
    </source>
</evidence>
<proteinExistence type="inferred from homology"/>
<evidence type="ECO:0000256" key="3">
    <source>
        <dbReference type="ARBA" id="ARBA00023082"/>
    </source>
</evidence>
<keyword evidence="8" id="KW-1185">Reference proteome</keyword>
<dbReference type="InterPro" id="IPR036388">
    <property type="entry name" value="WH-like_DNA-bd_sf"/>
</dbReference>
<dbReference type="Proteomes" id="UP000276603">
    <property type="component" value="Unassembled WGS sequence"/>
</dbReference>
<dbReference type="Pfam" id="PF08281">
    <property type="entry name" value="Sigma70_r4_2"/>
    <property type="match status" value="1"/>
</dbReference>
<dbReference type="GO" id="GO:0003677">
    <property type="term" value="F:DNA binding"/>
    <property type="evidence" value="ECO:0007669"/>
    <property type="project" value="InterPro"/>
</dbReference>
<comment type="similarity">
    <text evidence="1">Belongs to the sigma-70 factor family. ECF subfamily.</text>
</comment>
<keyword evidence="3" id="KW-0731">Sigma factor</keyword>